<dbReference type="Proteomes" id="UP001301958">
    <property type="component" value="Unassembled WGS sequence"/>
</dbReference>
<evidence type="ECO:0000259" key="2">
    <source>
        <dbReference type="Pfam" id="PF08585"/>
    </source>
</evidence>
<dbReference type="Pfam" id="PF21000">
    <property type="entry name" value="RMI1_N_N"/>
    <property type="match status" value="1"/>
</dbReference>
<reference evidence="4" key="2">
    <citation type="submission" date="2023-05" db="EMBL/GenBank/DDBJ databases">
        <authorList>
            <consortium name="Lawrence Berkeley National Laboratory"/>
            <person name="Steindorff A."/>
            <person name="Hensen N."/>
            <person name="Bonometti L."/>
            <person name="Westerberg I."/>
            <person name="Brannstrom I.O."/>
            <person name="Guillou S."/>
            <person name="Cros-Aarteil S."/>
            <person name="Calhoun S."/>
            <person name="Haridas S."/>
            <person name="Kuo A."/>
            <person name="Mondo S."/>
            <person name="Pangilinan J."/>
            <person name="Riley R."/>
            <person name="Labutti K."/>
            <person name="Andreopoulos B."/>
            <person name="Lipzen A."/>
            <person name="Chen C."/>
            <person name="Yanf M."/>
            <person name="Daum C."/>
            <person name="Ng V."/>
            <person name="Clum A."/>
            <person name="Ohm R."/>
            <person name="Martin F."/>
            <person name="Silar P."/>
            <person name="Natvig D."/>
            <person name="Lalanne C."/>
            <person name="Gautier V."/>
            <person name="Ament-Velasquez S.L."/>
            <person name="Kruys A."/>
            <person name="Hutchinson M.I."/>
            <person name="Powell A.J."/>
            <person name="Barry K."/>
            <person name="Miller A.N."/>
            <person name="Grigoriev I.V."/>
            <person name="Debuchy R."/>
            <person name="Gladieux P."/>
            <person name="Thoren M.H."/>
            <person name="Johannesson H."/>
        </authorList>
    </citation>
    <scope>NUCLEOTIDE SEQUENCE</scope>
    <source>
        <strain evidence="4">CBS 990.96</strain>
    </source>
</reference>
<evidence type="ECO:0000259" key="3">
    <source>
        <dbReference type="Pfam" id="PF21000"/>
    </source>
</evidence>
<reference evidence="4" key="1">
    <citation type="journal article" date="2023" name="Mol. Phylogenet. Evol.">
        <title>Genome-scale phylogeny and comparative genomics of the fungal order Sordariales.</title>
        <authorList>
            <person name="Hensen N."/>
            <person name="Bonometti L."/>
            <person name="Westerberg I."/>
            <person name="Brannstrom I.O."/>
            <person name="Guillou S."/>
            <person name="Cros-Aarteil S."/>
            <person name="Calhoun S."/>
            <person name="Haridas S."/>
            <person name="Kuo A."/>
            <person name="Mondo S."/>
            <person name="Pangilinan J."/>
            <person name="Riley R."/>
            <person name="LaButti K."/>
            <person name="Andreopoulos B."/>
            <person name="Lipzen A."/>
            <person name="Chen C."/>
            <person name="Yan M."/>
            <person name="Daum C."/>
            <person name="Ng V."/>
            <person name="Clum A."/>
            <person name="Steindorff A."/>
            <person name="Ohm R.A."/>
            <person name="Martin F."/>
            <person name="Silar P."/>
            <person name="Natvig D.O."/>
            <person name="Lalanne C."/>
            <person name="Gautier V."/>
            <person name="Ament-Velasquez S.L."/>
            <person name="Kruys A."/>
            <person name="Hutchinson M.I."/>
            <person name="Powell A.J."/>
            <person name="Barry K."/>
            <person name="Miller A.N."/>
            <person name="Grigoriev I.V."/>
            <person name="Debuchy R."/>
            <person name="Gladieux P."/>
            <person name="Hiltunen Thoren M."/>
            <person name="Johannesson H."/>
        </authorList>
    </citation>
    <scope>NUCLEOTIDE SEQUENCE</scope>
    <source>
        <strain evidence="4">CBS 990.96</strain>
    </source>
</reference>
<dbReference type="Pfam" id="PF08585">
    <property type="entry name" value="RMI1_N_C"/>
    <property type="match status" value="1"/>
</dbReference>
<keyword evidence="5" id="KW-1185">Reference proteome</keyword>
<organism evidence="4 5">
    <name type="scientific">Podospora fimiseda</name>
    <dbReference type="NCBI Taxonomy" id="252190"/>
    <lineage>
        <taxon>Eukaryota</taxon>
        <taxon>Fungi</taxon>
        <taxon>Dikarya</taxon>
        <taxon>Ascomycota</taxon>
        <taxon>Pezizomycotina</taxon>
        <taxon>Sordariomycetes</taxon>
        <taxon>Sordariomycetidae</taxon>
        <taxon>Sordariales</taxon>
        <taxon>Podosporaceae</taxon>
        <taxon>Podospora</taxon>
    </lineage>
</organism>
<feature type="domain" description="RMI1 N-terminal" evidence="3">
    <location>
        <begin position="16"/>
        <end position="61"/>
    </location>
</feature>
<dbReference type="EMBL" id="MU865290">
    <property type="protein sequence ID" value="KAK4231996.1"/>
    <property type="molecule type" value="Genomic_DNA"/>
</dbReference>
<evidence type="ECO:0000313" key="5">
    <source>
        <dbReference type="Proteomes" id="UP001301958"/>
    </source>
</evidence>
<feature type="domain" description="RecQ mediated genome instability protein 1 OB-fold" evidence="2">
    <location>
        <begin position="75"/>
        <end position="247"/>
    </location>
</feature>
<proteinExistence type="predicted"/>
<name>A0AAN7BYH3_9PEZI</name>
<dbReference type="InterPro" id="IPR042470">
    <property type="entry name" value="RMI1_N_C_sf"/>
</dbReference>
<dbReference type="InterPro" id="IPR013894">
    <property type="entry name" value="RMI1_OB"/>
</dbReference>
<feature type="compositionally biased region" description="Low complexity" evidence="1">
    <location>
        <begin position="137"/>
        <end position="152"/>
    </location>
</feature>
<dbReference type="AlphaFoldDB" id="A0AAN7BYH3"/>
<protein>
    <submittedName>
        <fullName evidence="4">RecQ mediated genome instability protein Rmi1</fullName>
    </submittedName>
</protein>
<feature type="region of interest" description="Disordered" evidence="1">
    <location>
        <begin position="131"/>
        <end position="152"/>
    </location>
</feature>
<comment type="caution">
    <text evidence="4">The sequence shown here is derived from an EMBL/GenBank/DDBJ whole genome shotgun (WGS) entry which is preliminary data.</text>
</comment>
<sequence>MPPSTPSLPTLLHSSLSSTPSIPLPSLPFLTQLCASRVPPPPLASLLATARARILAADLTTPQLLDPTYISSHSFPSNLYNPQTESLSLSIDTIVQVLDIENLSKSRWEQIEELEAAARGETKRGREIIRITEDENNNNNNDNAIDRGQTQATQAQTQAAQQQQQQQQQNTKATHKLLLQDVKGQKVYGLELHKVDSIGVDTISIGGKVLLKRGTKVCRGVVMLEPGFTVVLGGKVGVWDKSWREGRLERLKRSAEGGGEN</sequence>
<dbReference type="Gene3D" id="2.40.50.770">
    <property type="entry name" value="RecQ-mediated genome instability protein Rmi1, C-terminal domain"/>
    <property type="match status" value="1"/>
</dbReference>
<gene>
    <name evidence="4" type="ORF">QBC38DRAFT_353615</name>
</gene>
<dbReference type="InterPro" id="IPR049363">
    <property type="entry name" value="RMI1_N"/>
</dbReference>
<accession>A0AAN7BYH3</accession>
<evidence type="ECO:0000256" key="1">
    <source>
        <dbReference type="SAM" id="MobiDB-lite"/>
    </source>
</evidence>
<evidence type="ECO:0000313" key="4">
    <source>
        <dbReference type="EMBL" id="KAK4231996.1"/>
    </source>
</evidence>